<evidence type="ECO:0000313" key="7">
    <source>
        <dbReference type="EMBL" id="SEW15725.1"/>
    </source>
</evidence>
<dbReference type="Proteomes" id="UP000199701">
    <property type="component" value="Unassembled WGS sequence"/>
</dbReference>
<organism evidence="7 8">
    <name type="scientific">[Clostridium] fimetarium</name>
    <dbReference type="NCBI Taxonomy" id="99656"/>
    <lineage>
        <taxon>Bacteria</taxon>
        <taxon>Bacillati</taxon>
        <taxon>Bacillota</taxon>
        <taxon>Clostridia</taxon>
        <taxon>Lachnospirales</taxon>
        <taxon>Lachnospiraceae</taxon>
    </lineage>
</organism>
<proteinExistence type="inferred from homology"/>
<dbReference type="InterPro" id="IPR027619">
    <property type="entry name" value="C-S_lyase_PatB-like"/>
</dbReference>
<dbReference type="SUPFAM" id="SSF53383">
    <property type="entry name" value="PLP-dependent transferases"/>
    <property type="match status" value="1"/>
</dbReference>
<dbReference type="RefSeq" id="WP_092452780.1">
    <property type="nucleotide sequence ID" value="NZ_FOJI01000005.1"/>
</dbReference>
<dbReference type="AlphaFoldDB" id="A0A1I0PNA7"/>
<dbReference type="InterPro" id="IPR004839">
    <property type="entry name" value="Aminotransferase_I/II_large"/>
</dbReference>
<dbReference type="InterPro" id="IPR051798">
    <property type="entry name" value="Class-II_PLP-Dep_Aminotrans"/>
</dbReference>
<keyword evidence="8" id="KW-1185">Reference proteome</keyword>
<gene>
    <name evidence="7" type="ORF">SAMN05421659_105205</name>
</gene>
<evidence type="ECO:0000256" key="1">
    <source>
        <dbReference type="ARBA" id="ARBA00001933"/>
    </source>
</evidence>
<keyword evidence="3" id="KW-0663">Pyridoxal phosphate</keyword>
<dbReference type="STRING" id="99656.SAMN05421659_105205"/>
<dbReference type="GO" id="GO:0047804">
    <property type="term" value="F:cysteine-S-conjugate beta-lyase activity"/>
    <property type="evidence" value="ECO:0007669"/>
    <property type="project" value="UniProtKB-EC"/>
</dbReference>
<dbReference type="InterPro" id="IPR015421">
    <property type="entry name" value="PyrdxlP-dep_Trfase_major"/>
</dbReference>
<evidence type="ECO:0000256" key="5">
    <source>
        <dbReference type="ARBA" id="ARBA00037974"/>
    </source>
</evidence>
<reference evidence="7 8" key="1">
    <citation type="submission" date="2016-10" db="EMBL/GenBank/DDBJ databases">
        <authorList>
            <person name="de Groot N.N."/>
        </authorList>
    </citation>
    <scope>NUCLEOTIDE SEQUENCE [LARGE SCALE GENOMIC DNA]</scope>
    <source>
        <strain evidence="7 8">DSM 9179</strain>
    </source>
</reference>
<accession>A0A1I0PNA7</accession>
<dbReference type="OrthoDB" id="9802872at2"/>
<evidence type="ECO:0000256" key="3">
    <source>
        <dbReference type="ARBA" id="ARBA00022898"/>
    </source>
</evidence>
<dbReference type="GO" id="GO:0030170">
    <property type="term" value="F:pyridoxal phosphate binding"/>
    <property type="evidence" value="ECO:0007669"/>
    <property type="project" value="InterPro"/>
</dbReference>
<evidence type="ECO:0000259" key="6">
    <source>
        <dbReference type="Pfam" id="PF00155"/>
    </source>
</evidence>
<evidence type="ECO:0000256" key="2">
    <source>
        <dbReference type="ARBA" id="ARBA00012224"/>
    </source>
</evidence>
<dbReference type="EC" id="4.4.1.13" evidence="2"/>
<dbReference type="PANTHER" id="PTHR43525">
    <property type="entry name" value="PROTEIN MALY"/>
    <property type="match status" value="1"/>
</dbReference>
<dbReference type="PANTHER" id="PTHR43525:SF1">
    <property type="entry name" value="PROTEIN MALY"/>
    <property type="match status" value="1"/>
</dbReference>
<protein>
    <recommendedName>
        <fullName evidence="2">cysteine-S-conjugate beta-lyase</fullName>
        <ecNumber evidence="2">4.4.1.13</ecNumber>
    </recommendedName>
</protein>
<dbReference type="NCBIfam" id="TIGR04350">
    <property type="entry name" value="C_S_lyase_PatB"/>
    <property type="match status" value="1"/>
</dbReference>
<dbReference type="Gene3D" id="3.90.1150.10">
    <property type="entry name" value="Aspartate Aminotransferase, domain 1"/>
    <property type="match status" value="1"/>
</dbReference>
<dbReference type="CDD" id="cd00609">
    <property type="entry name" value="AAT_like"/>
    <property type="match status" value="1"/>
</dbReference>
<dbReference type="InterPro" id="IPR015424">
    <property type="entry name" value="PyrdxlP-dep_Trfase"/>
</dbReference>
<dbReference type="Pfam" id="PF00155">
    <property type="entry name" value="Aminotran_1_2"/>
    <property type="match status" value="1"/>
</dbReference>
<evidence type="ECO:0000313" key="8">
    <source>
        <dbReference type="Proteomes" id="UP000199701"/>
    </source>
</evidence>
<dbReference type="InterPro" id="IPR015422">
    <property type="entry name" value="PyrdxlP-dep_Trfase_small"/>
</dbReference>
<feature type="domain" description="Aminotransferase class I/classII large" evidence="6">
    <location>
        <begin position="34"/>
        <end position="379"/>
    </location>
</feature>
<dbReference type="Gene3D" id="3.40.640.10">
    <property type="entry name" value="Type I PLP-dependent aspartate aminotransferase-like (Major domain)"/>
    <property type="match status" value="1"/>
</dbReference>
<comment type="similarity">
    <text evidence="5">Belongs to the class-II pyridoxal-phosphate-dependent aminotransferase family. MalY/PatB cystathionine beta-lyase subfamily.</text>
</comment>
<sequence>MKYNFDEIINRKHTKSIKYDFFSMTGKVGYNTIPLWIADMDFRTPPCVREAIIQRAEHGIFGYSATDDDYFIAVQQWFLKRHNWNVQPEWMIQTRGILNAVSVIVSALTKPGDAILLQYPSYHQFNSIIENTRRKIVKNPLILENGTYKIDFEDFERQIVQNDVKLFILCNPHNPVGRVFTKEELIQMGDICLRYGVLVLSDEIHQDFIFAPHKHFVFVDAKPEFRDITITCTAPTKTFNLSGVAISNMFIIDEDLRDDIKDEIKRRGGAGIGILEILACQAAYTDGEEWLEELLSYLLESIAYARKFFREKLPEIDVIEPEGTYLLWIDCRRLGFWAKDLDSFLADEAQVTLSGSPGAEGFLRINLACPRSTLEKAFSQLERAVKKL</sequence>
<keyword evidence="4 7" id="KW-0456">Lyase</keyword>
<dbReference type="EMBL" id="FOJI01000005">
    <property type="protein sequence ID" value="SEW15725.1"/>
    <property type="molecule type" value="Genomic_DNA"/>
</dbReference>
<evidence type="ECO:0000256" key="4">
    <source>
        <dbReference type="ARBA" id="ARBA00023239"/>
    </source>
</evidence>
<name>A0A1I0PNA7_9FIRM</name>
<comment type="cofactor">
    <cofactor evidence="1">
        <name>pyridoxal 5'-phosphate</name>
        <dbReference type="ChEBI" id="CHEBI:597326"/>
    </cofactor>
</comment>